<protein>
    <recommendedName>
        <fullName evidence="2">C2H2-type domain-containing protein</fullName>
    </recommendedName>
</protein>
<comment type="caution">
    <text evidence="3">The sequence shown here is derived from an EMBL/GenBank/DDBJ whole genome shotgun (WGS) entry which is preliminary data.</text>
</comment>
<dbReference type="SMART" id="SM00355">
    <property type="entry name" value="ZnF_C2H2"/>
    <property type="match status" value="3"/>
</dbReference>
<evidence type="ECO:0000313" key="4">
    <source>
        <dbReference type="Proteomes" id="UP000775872"/>
    </source>
</evidence>
<evidence type="ECO:0000256" key="1">
    <source>
        <dbReference type="SAM" id="MobiDB-lite"/>
    </source>
</evidence>
<dbReference type="InterPro" id="IPR013087">
    <property type="entry name" value="Znf_C2H2_type"/>
</dbReference>
<reference evidence="3" key="1">
    <citation type="submission" date="2021-10" db="EMBL/GenBank/DDBJ databases">
        <authorList>
            <person name="Piombo E."/>
        </authorList>
    </citation>
    <scope>NUCLEOTIDE SEQUENCE</scope>
</reference>
<name>A0A9N9ZEU7_9HYPO</name>
<dbReference type="PROSITE" id="PS00028">
    <property type="entry name" value="ZINC_FINGER_C2H2_1"/>
    <property type="match status" value="1"/>
</dbReference>
<keyword evidence="4" id="KW-1185">Reference proteome</keyword>
<feature type="compositionally biased region" description="Polar residues" evidence="1">
    <location>
        <begin position="376"/>
        <end position="386"/>
    </location>
</feature>
<proteinExistence type="predicted"/>
<feature type="region of interest" description="Disordered" evidence="1">
    <location>
        <begin position="560"/>
        <end position="580"/>
    </location>
</feature>
<dbReference type="EMBL" id="CABFOC020000048">
    <property type="protein sequence ID" value="CAH0054319.1"/>
    <property type="molecule type" value="Genomic_DNA"/>
</dbReference>
<gene>
    <name evidence="3" type="ORF">CSOL1703_00015792</name>
</gene>
<evidence type="ECO:0000259" key="2">
    <source>
        <dbReference type="PROSITE" id="PS00028"/>
    </source>
</evidence>
<dbReference type="AlphaFoldDB" id="A0A9N9ZEU7"/>
<dbReference type="Proteomes" id="UP000775872">
    <property type="component" value="Unassembled WGS sequence"/>
</dbReference>
<feature type="region of interest" description="Disordered" evidence="1">
    <location>
        <begin position="367"/>
        <end position="471"/>
    </location>
</feature>
<dbReference type="OrthoDB" id="5032844at2759"/>
<evidence type="ECO:0000313" key="3">
    <source>
        <dbReference type="EMBL" id="CAH0054319.1"/>
    </source>
</evidence>
<feature type="domain" description="C2H2-type" evidence="2">
    <location>
        <begin position="179"/>
        <end position="202"/>
    </location>
</feature>
<organism evidence="3 4">
    <name type="scientific">Clonostachys solani</name>
    <dbReference type="NCBI Taxonomy" id="160281"/>
    <lineage>
        <taxon>Eukaryota</taxon>
        <taxon>Fungi</taxon>
        <taxon>Dikarya</taxon>
        <taxon>Ascomycota</taxon>
        <taxon>Pezizomycotina</taxon>
        <taxon>Sordariomycetes</taxon>
        <taxon>Hypocreomycetidae</taxon>
        <taxon>Hypocreales</taxon>
        <taxon>Bionectriaceae</taxon>
        <taxon>Clonostachys</taxon>
    </lineage>
</organism>
<sequence>MFSMNAPIADDSVIRPIGDDDQRLLLGLVHKYGLSSLMCALTGLGESSRNSTVSATTLLSNTSAPSLVWTASDAASIRTQSTRGELAGDVASIHDSELGKPYLSEQRQSWLESPCAITSPHAQDANVAMPASPRLHISTLKKYQCPMCFLDRNLVEFGRKSDFKKHLNNFHGTDVVWICRSKACHLSFATERAYSTHAKETHRMEALPSSAARTELCPQLAFSCGFSNCKDRIFEATTKDDAAASRDKYFEHIAKHFEDDYDVNEWEYRVQIHNLMRQNRVKSIWKSCIWPKEKRQQLSWRPRSSGDLKRMLECRHLGDDISQLVRLAYILGTAPFTSSRTPPPSEIDMHFQLPFRSQCLLETADVPAKEEDSNMPILNSSKSRPQSLFRLPSRKGRTSKTPRPSTPASIAGSDTPMSGSDIASAPHPGTPIPIPQGRTSFDGPKFAPDQAPQLPKQMNTPVSVHSGCETPVSGSPSMFSVPMHHGPDDQAYYYGAQAPTSMPEGIVYSPYEQPLPHPQDAGSRYSEMMFGCTPQNQNSMARPATPVPHKRPASWGRVTSMEEMRPKKKPSTPTSGHYRPESPVIGHGEPLPMNHTLDNVPNAYGEMIPTYHTHPPTSVPPEEWALPMRMGTEPQGGFQDQHHHYAPVQQEADPMTFFFDDTEGRM</sequence>
<accession>A0A9N9ZEU7</accession>